<dbReference type="EMBL" id="DWWI01000257">
    <property type="protein sequence ID" value="HJC44412.1"/>
    <property type="molecule type" value="Genomic_DNA"/>
</dbReference>
<keyword evidence="4" id="KW-0175">Coiled coil</keyword>
<evidence type="ECO:0000313" key="8">
    <source>
        <dbReference type="Proteomes" id="UP000823895"/>
    </source>
</evidence>
<sequence length="901" mass="103085">MRPVRLTMSAFGSYSGTEVIDFTKVQGGLFLITGDTGAGKTTIFDAITYALYDRTSGGARDGNMMRSQYASEDTDTYVEYVFSYRGKEYAIRRNPEYMRVGKRKNADGTVRLVKETAKVSLLLPDGKEFQGKKREIDQKIEEIIGLDAGQFTQIAMIAQGDFLKLLHAGSRERKKIFSRIFQTQIYWRMQEELKEQGKALYVSLKENEADIRREMERVDPVSAEQEDSVESLGKDGAESTGRAGAPDTAAGSGEVWQKLLESEMPPAQEVRTVLKQIIKEGSNLARDLAEKEEKLQRASDELRAVIEKKQETNRLFDMLDRARETEQALERDSKVYEEKKLQASKGERAERARALEVQALRTKKEQENTKAEIQAQLSWQELHGADEKRLREKAESLETGLNESEPRMQEKILRLREMLPGYANVRRLQKEYDKRTSEMAKCMDDCRRASEEYEDRYRRFFEGQAGLMARGLEEGSPCPVCGSVHHPKKADLSENVPEQNEVEQAKKARDQAEQKRALLQETYQRVRVELAAGMAALGENPPDEEEAKAQLSSLEQQLKDEKEKVKKAQDHYRKCVEETRRRAGLLESLKAQQAGLEKRFAEEQDAFREEIRRQKFSDQDEYRDAKQWIGDWQEKDWQVKDYEKNVLQCRTQIETLKTQTGGRRREDVEADRQRQQEILSELKKKREEILNLHGKNTVNKSAYERLKKYFASEEELRRKYEMIGNLSRTANGNLSGSVKLDFETYIQRKYFRQIIRAANKRLARMTSNEFILQCREISALSSQGQAGLDLDVYDLVTDSVRDVKSLSGGESFMAALSMALGLADIVQNTAGAVSLETMFVDEGFGSLDDAARERAIQILKELAGEKGLVGIISHVNELKEQIDWKLIVKKNEHGSSTSWVI</sequence>
<organism evidence="7 8">
    <name type="scientific">Candidatus Mediterraneibacter gallistercoris</name>
    <dbReference type="NCBI Taxonomy" id="2838671"/>
    <lineage>
        <taxon>Bacteria</taxon>
        <taxon>Bacillati</taxon>
        <taxon>Bacillota</taxon>
        <taxon>Clostridia</taxon>
        <taxon>Lachnospirales</taxon>
        <taxon>Lachnospiraceae</taxon>
        <taxon>Mediterraneibacter</taxon>
    </lineage>
</organism>
<evidence type="ECO:0000256" key="1">
    <source>
        <dbReference type="ARBA" id="ARBA00006930"/>
    </source>
</evidence>
<gene>
    <name evidence="7" type="ORF">H9756_12195</name>
</gene>
<feature type="coiled-coil region" evidence="4">
    <location>
        <begin position="639"/>
        <end position="692"/>
    </location>
</feature>
<comment type="caution">
    <text evidence="7">The sequence shown here is derived from an EMBL/GenBank/DDBJ whole genome shotgun (WGS) entry which is preliminary data.</text>
</comment>
<feature type="region of interest" description="Disordered" evidence="5">
    <location>
        <begin position="216"/>
        <end position="251"/>
    </location>
</feature>
<dbReference type="InterPro" id="IPR038729">
    <property type="entry name" value="Rad50/SbcC_AAA"/>
</dbReference>
<reference evidence="7" key="2">
    <citation type="submission" date="2021-04" db="EMBL/GenBank/DDBJ databases">
        <authorList>
            <person name="Gilroy R."/>
        </authorList>
    </citation>
    <scope>NUCLEOTIDE SEQUENCE</scope>
    <source>
        <strain evidence="7">CHK165-2605</strain>
    </source>
</reference>
<dbReference type="AlphaFoldDB" id="A0A9D2T2T7"/>
<dbReference type="PANTHER" id="PTHR32114:SF2">
    <property type="entry name" value="ABC TRANSPORTER ABCH.3"/>
    <property type="match status" value="1"/>
</dbReference>
<evidence type="ECO:0000256" key="4">
    <source>
        <dbReference type="SAM" id="Coils"/>
    </source>
</evidence>
<dbReference type="Pfam" id="PF13476">
    <property type="entry name" value="AAA_23"/>
    <property type="match status" value="1"/>
</dbReference>
<proteinExistence type="inferred from homology"/>
<dbReference type="PANTHER" id="PTHR32114">
    <property type="entry name" value="ABC TRANSPORTER ABCH.3"/>
    <property type="match status" value="1"/>
</dbReference>
<name>A0A9D2T2T7_9FIRM</name>
<evidence type="ECO:0000259" key="6">
    <source>
        <dbReference type="Pfam" id="PF13476"/>
    </source>
</evidence>
<dbReference type="PROSITE" id="PS00675">
    <property type="entry name" value="SIGMA54_INTERACT_1"/>
    <property type="match status" value="1"/>
</dbReference>
<feature type="coiled-coil region" evidence="4">
    <location>
        <begin position="274"/>
        <end position="372"/>
    </location>
</feature>
<feature type="coiled-coil region" evidence="4">
    <location>
        <begin position="495"/>
        <end position="606"/>
    </location>
</feature>
<comment type="similarity">
    <text evidence="1">Belongs to the SMC family. SbcC subfamily.</text>
</comment>
<feature type="domain" description="Rad50/SbcC-type AAA" evidence="6">
    <location>
        <begin position="5"/>
        <end position="208"/>
    </location>
</feature>
<dbReference type="InterPro" id="IPR027417">
    <property type="entry name" value="P-loop_NTPase"/>
</dbReference>
<evidence type="ECO:0000256" key="5">
    <source>
        <dbReference type="SAM" id="MobiDB-lite"/>
    </source>
</evidence>
<accession>A0A9D2T2T7</accession>
<dbReference type="InterPro" id="IPR025662">
    <property type="entry name" value="Sigma_54_int_dom_ATP-bd_1"/>
</dbReference>
<evidence type="ECO:0000256" key="2">
    <source>
        <dbReference type="ARBA" id="ARBA00011322"/>
    </source>
</evidence>
<dbReference type="Pfam" id="PF13558">
    <property type="entry name" value="SbcC_Walker_B"/>
    <property type="match status" value="1"/>
</dbReference>
<dbReference type="Gene3D" id="3.40.50.300">
    <property type="entry name" value="P-loop containing nucleotide triphosphate hydrolases"/>
    <property type="match status" value="2"/>
</dbReference>
<dbReference type="SUPFAM" id="SSF52540">
    <property type="entry name" value="P-loop containing nucleoside triphosphate hydrolases"/>
    <property type="match status" value="1"/>
</dbReference>
<evidence type="ECO:0000313" key="7">
    <source>
        <dbReference type="EMBL" id="HJC44412.1"/>
    </source>
</evidence>
<evidence type="ECO:0000256" key="3">
    <source>
        <dbReference type="ARBA" id="ARBA00013368"/>
    </source>
</evidence>
<dbReference type="Proteomes" id="UP000823895">
    <property type="component" value="Unassembled WGS sequence"/>
</dbReference>
<reference evidence="7" key="1">
    <citation type="journal article" date="2021" name="PeerJ">
        <title>Extensive microbial diversity within the chicken gut microbiome revealed by metagenomics and culture.</title>
        <authorList>
            <person name="Gilroy R."/>
            <person name="Ravi A."/>
            <person name="Getino M."/>
            <person name="Pursley I."/>
            <person name="Horton D.L."/>
            <person name="Alikhan N.F."/>
            <person name="Baker D."/>
            <person name="Gharbi K."/>
            <person name="Hall N."/>
            <person name="Watson M."/>
            <person name="Adriaenssens E.M."/>
            <person name="Foster-Nyarko E."/>
            <person name="Jarju S."/>
            <person name="Secka A."/>
            <person name="Antonio M."/>
            <person name="Oren A."/>
            <person name="Chaudhuri R.R."/>
            <person name="La Ragione R."/>
            <person name="Hildebrand F."/>
            <person name="Pallen M.J."/>
        </authorList>
    </citation>
    <scope>NUCLEOTIDE SEQUENCE</scope>
    <source>
        <strain evidence="7">CHK165-2605</strain>
    </source>
</reference>
<dbReference type="GO" id="GO:0006302">
    <property type="term" value="P:double-strand break repair"/>
    <property type="evidence" value="ECO:0007669"/>
    <property type="project" value="InterPro"/>
</dbReference>
<protein>
    <recommendedName>
        <fullName evidence="3">Nuclease SbcCD subunit C</fullName>
    </recommendedName>
</protein>
<comment type="subunit">
    <text evidence="2">Heterodimer of SbcC and SbcD.</text>
</comment>
<dbReference type="GO" id="GO:0016887">
    <property type="term" value="F:ATP hydrolysis activity"/>
    <property type="evidence" value="ECO:0007669"/>
    <property type="project" value="InterPro"/>
</dbReference>